<proteinExistence type="inferred from homology"/>
<dbReference type="AlphaFoldDB" id="A0A1Q5TAZ4"/>
<keyword evidence="7" id="KW-0560">Oxidoreductase</keyword>
<keyword evidence="8 9" id="KW-0472">Membrane</keyword>
<dbReference type="InterPro" id="IPR050562">
    <property type="entry name" value="FAD_mOase_fung"/>
</dbReference>
<dbReference type="Pfam" id="PF01494">
    <property type="entry name" value="FAD_binding_3"/>
    <property type="match status" value="1"/>
</dbReference>
<dbReference type="PANTHER" id="PTHR47356:SF2">
    <property type="entry name" value="FAD-BINDING DOMAIN-CONTAINING PROTEIN-RELATED"/>
    <property type="match status" value="1"/>
</dbReference>
<sequence length="458" mass="51857">MFGISKRPERIRDNTSFKSFHKGRSYLSSSGQDGKFYWFVFVKNPDITIHTTIPRYTAEDAENLAAEIADDPFCLDLTFKDIYANRMSCVLVPLEEFVLKRCFYKRAILIGDSFHKMNPLLGQGGNSAIESAGLMADLLKGVLDVSPQLDNADFQRIFQNFQDERCRRTTGLMETTKKVQQMEILDTPILEFLQLKVFSQLGQEHLGPLLAATSNSAHTLKYLPKDYRRGLVPLDDEIKMNPHDRSIIATALWMGLMLSIALLGPLLSRYYALAPSLDPTVSAVSQGYLFVTAISISGLWTVESYRPALPITLHVGKLFYQKGSTKLTIGQLLYSTRDMKYLTRFFGMILVLATTAHLVLFSRLIHHSKSAPFKVMTAPSSELVQLASLIISVLAWCCFMIWDMRRVNLTTRSPFAMFFYGSIGCIFIGPAAVLAGLWQWRERELENGRKRVSEKERI</sequence>
<dbReference type="EMBL" id="MNBE01000695">
    <property type="protein sequence ID" value="OKO97412.1"/>
    <property type="molecule type" value="Genomic_DNA"/>
</dbReference>
<dbReference type="STRING" id="1316194.A0A1Q5TAZ4"/>
<dbReference type="Gene3D" id="3.50.50.60">
    <property type="entry name" value="FAD/NAD(P)-binding domain"/>
    <property type="match status" value="1"/>
</dbReference>
<dbReference type="SUPFAM" id="SSF51905">
    <property type="entry name" value="FAD/NAD(P)-binding domain"/>
    <property type="match status" value="1"/>
</dbReference>
<feature type="transmembrane region" description="Helical" evidence="9">
    <location>
        <begin position="383"/>
        <end position="402"/>
    </location>
</feature>
<organism evidence="11 12">
    <name type="scientific">Penicillium subrubescens</name>
    <dbReference type="NCBI Taxonomy" id="1316194"/>
    <lineage>
        <taxon>Eukaryota</taxon>
        <taxon>Fungi</taxon>
        <taxon>Dikarya</taxon>
        <taxon>Ascomycota</taxon>
        <taxon>Pezizomycotina</taxon>
        <taxon>Eurotiomycetes</taxon>
        <taxon>Eurotiomycetidae</taxon>
        <taxon>Eurotiales</taxon>
        <taxon>Aspergillaceae</taxon>
        <taxon>Penicillium</taxon>
    </lineage>
</organism>
<comment type="similarity">
    <text evidence="2">Belongs to the paxM FAD-dependent monooxygenase family.</text>
</comment>
<dbReference type="InterPro" id="IPR036188">
    <property type="entry name" value="FAD/NAD-bd_sf"/>
</dbReference>
<keyword evidence="5" id="KW-0274">FAD</keyword>
<keyword evidence="3" id="KW-0285">Flavoprotein</keyword>
<feature type="transmembrane region" description="Helical" evidence="9">
    <location>
        <begin position="283"/>
        <end position="302"/>
    </location>
</feature>
<evidence type="ECO:0000256" key="7">
    <source>
        <dbReference type="ARBA" id="ARBA00023002"/>
    </source>
</evidence>
<dbReference type="GO" id="GO:0004497">
    <property type="term" value="F:monooxygenase activity"/>
    <property type="evidence" value="ECO:0007669"/>
    <property type="project" value="InterPro"/>
</dbReference>
<evidence type="ECO:0000259" key="10">
    <source>
        <dbReference type="Pfam" id="PF01494"/>
    </source>
</evidence>
<accession>A0A1Q5TAZ4</accession>
<evidence type="ECO:0000256" key="9">
    <source>
        <dbReference type="SAM" id="Phobius"/>
    </source>
</evidence>
<reference evidence="11 12" key="1">
    <citation type="submission" date="2016-10" db="EMBL/GenBank/DDBJ databases">
        <title>Genome sequence of the ascomycete fungus Penicillium subrubescens.</title>
        <authorList>
            <person name="De Vries R.P."/>
            <person name="Peng M."/>
            <person name="Dilokpimol A."/>
            <person name="Hilden K."/>
            <person name="Makela M.R."/>
            <person name="Grigoriev I."/>
            <person name="Riley R."/>
            <person name="Granchi Z."/>
        </authorList>
    </citation>
    <scope>NUCLEOTIDE SEQUENCE [LARGE SCALE GENOMIC DNA]</scope>
    <source>
        <strain evidence="11 12">CBS 132785</strain>
    </source>
</reference>
<evidence type="ECO:0000256" key="5">
    <source>
        <dbReference type="ARBA" id="ARBA00022827"/>
    </source>
</evidence>
<dbReference type="GO" id="GO:0016020">
    <property type="term" value="C:membrane"/>
    <property type="evidence" value="ECO:0007669"/>
    <property type="project" value="UniProtKB-SubCell"/>
</dbReference>
<name>A0A1Q5TAZ4_9EURO</name>
<evidence type="ECO:0000256" key="1">
    <source>
        <dbReference type="ARBA" id="ARBA00004370"/>
    </source>
</evidence>
<gene>
    <name evidence="11" type="ORF">PENSUB_10206</name>
</gene>
<keyword evidence="6 9" id="KW-1133">Transmembrane helix</keyword>
<comment type="caution">
    <text evidence="11">The sequence shown here is derived from an EMBL/GenBank/DDBJ whole genome shotgun (WGS) entry which is preliminary data.</text>
</comment>
<dbReference type="Proteomes" id="UP000186955">
    <property type="component" value="Unassembled WGS sequence"/>
</dbReference>
<evidence type="ECO:0000256" key="6">
    <source>
        <dbReference type="ARBA" id="ARBA00022989"/>
    </source>
</evidence>
<evidence type="ECO:0000313" key="11">
    <source>
        <dbReference type="EMBL" id="OKO97412.1"/>
    </source>
</evidence>
<dbReference type="InterPro" id="IPR002938">
    <property type="entry name" value="FAD-bd"/>
</dbReference>
<comment type="subcellular location">
    <subcellularLocation>
        <location evidence="1">Membrane</location>
    </subcellularLocation>
</comment>
<evidence type="ECO:0000256" key="3">
    <source>
        <dbReference type="ARBA" id="ARBA00022630"/>
    </source>
</evidence>
<evidence type="ECO:0000256" key="8">
    <source>
        <dbReference type="ARBA" id="ARBA00023136"/>
    </source>
</evidence>
<dbReference type="PANTHER" id="PTHR47356">
    <property type="entry name" value="FAD-DEPENDENT MONOOXYGENASE ASQG-RELATED"/>
    <property type="match status" value="1"/>
</dbReference>
<evidence type="ECO:0000313" key="12">
    <source>
        <dbReference type="Proteomes" id="UP000186955"/>
    </source>
</evidence>
<dbReference type="GO" id="GO:0071949">
    <property type="term" value="F:FAD binding"/>
    <property type="evidence" value="ECO:0007669"/>
    <property type="project" value="InterPro"/>
</dbReference>
<evidence type="ECO:0000256" key="4">
    <source>
        <dbReference type="ARBA" id="ARBA00022692"/>
    </source>
</evidence>
<feature type="transmembrane region" description="Helical" evidence="9">
    <location>
        <begin position="414"/>
        <end position="438"/>
    </location>
</feature>
<feature type="transmembrane region" description="Helical" evidence="9">
    <location>
        <begin position="247"/>
        <end position="271"/>
    </location>
</feature>
<feature type="domain" description="FAD-binding" evidence="10">
    <location>
        <begin position="92"/>
        <end position="143"/>
    </location>
</feature>
<protein>
    <recommendedName>
        <fullName evidence="10">FAD-binding domain-containing protein</fullName>
    </recommendedName>
</protein>
<keyword evidence="4 9" id="KW-0812">Transmembrane</keyword>
<keyword evidence="12" id="KW-1185">Reference proteome</keyword>
<feature type="transmembrane region" description="Helical" evidence="9">
    <location>
        <begin position="341"/>
        <end position="363"/>
    </location>
</feature>
<evidence type="ECO:0000256" key="2">
    <source>
        <dbReference type="ARBA" id="ARBA00007992"/>
    </source>
</evidence>